<accession>A0A2U3NNM2</accession>
<sequence length="152" mass="17081">VSTGHSIPVSIVCAHKTSVNLGHSALDFSIVTSFLDEARWSNMRHYSLSMPLVIDFPARHPKMAEIAERDRVISRWRSWMGTPPELTVVPFSAAENRGLMERQAWEPFWTYSACPGCGNIDAHLIRQPDECEPEWATVVRQCAVCAREGVQS</sequence>
<evidence type="ECO:0000313" key="1">
    <source>
        <dbReference type="EMBL" id="SPM33102.1"/>
    </source>
</evidence>
<organism evidence="1 2">
    <name type="scientific">Mycobacterium rhizamassiliense</name>
    <dbReference type="NCBI Taxonomy" id="1841860"/>
    <lineage>
        <taxon>Bacteria</taxon>
        <taxon>Bacillati</taxon>
        <taxon>Actinomycetota</taxon>
        <taxon>Actinomycetes</taxon>
        <taxon>Mycobacteriales</taxon>
        <taxon>Mycobacteriaceae</taxon>
        <taxon>Mycobacterium</taxon>
    </lineage>
</organism>
<keyword evidence="2" id="KW-1185">Reference proteome</keyword>
<feature type="non-terminal residue" evidence="1">
    <location>
        <position position="1"/>
    </location>
</feature>
<gene>
    <name evidence="1" type="ORF">MRAB57_905</name>
</gene>
<protein>
    <submittedName>
        <fullName evidence="1">Mycobacterium rhizamassiliense ORFan</fullName>
    </submittedName>
</protein>
<evidence type="ECO:0000313" key="2">
    <source>
        <dbReference type="Proteomes" id="UP000240988"/>
    </source>
</evidence>
<dbReference type="EMBL" id="FUFA01000002">
    <property type="protein sequence ID" value="SPM33102.1"/>
    <property type="molecule type" value="Genomic_DNA"/>
</dbReference>
<reference evidence="1 2" key="1">
    <citation type="submission" date="2017-01" db="EMBL/GenBank/DDBJ databases">
        <authorList>
            <consortium name="Urmite Genomes"/>
        </authorList>
    </citation>
    <scope>NUCLEOTIDE SEQUENCE [LARGE SCALE GENOMIC DNA]</scope>
    <source>
        <strain evidence="1 2">AB57</strain>
    </source>
</reference>
<dbReference type="STRING" id="1841860.GCA_900157375_00907"/>
<dbReference type="SUPFAM" id="SSF144020">
    <property type="entry name" value="FdhE-like"/>
    <property type="match status" value="1"/>
</dbReference>
<dbReference type="AlphaFoldDB" id="A0A2U3NNM2"/>
<dbReference type="InterPro" id="IPR024064">
    <property type="entry name" value="FdhE-like_sf"/>
</dbReference>
<name>A0A2U3NNM2_9MYCO</name>
<proteinExistence type="predicted"/>
<dbReference type="Proteomes" id="UP000240988">
    <property type="component" value="Unassembled WGS sequence"/>
</dbReference>